<proteinExistence type="inferred from homology"/>
<evidence type="ECO:0000256" key="2">
    <source>
        <dbReference type="ARBA" id="ARBA00009773"/>
    </source>
</evidence>
<evidence type="ECO:0000256" key="3">
    <source>
        <dbReference type="ARBA" id="ARBA00022692"/>
    </source>
</evidence>
<dbReference type="InterPro" id="IPR002549">
    <property type="entry name" value="AI-2E-like"/>
</dbReference>
<dbReference type="PANTHER" id="PTHR21716:SF62">
    <property type="entry name" value="TRANSPORT PROTEIN YDBI-RELATED"/>
    <property type="match status" value="1"/>
</dbReference>
<evidence type="ECO:0000313" key="8">
    <source>
        <dbReference type="Proteomes" id="UP000646579"/>
    </source>
</evidence>
<feature type="transmembrane region" description="Helical" evidence="6">
    <location>
        <begin position="258"/>
        <end position="280"/>
    </location>
</feature>
<comment type="caution">
    <text evidence="7">The sequence shown here is derived from an EMBL/GenBank/DDBJ whole genome shotgun (WGS) entry which is preliminary data.</text>
</comment>
<name>A0A918S7D0_9HYPH</name>
<dbReference type="Pfam" id="PF01594">
    <property type="entry name" value="AI-2E_transport"/>
    <property type="match status" value="1"/>
</dbReference>
<keyword evidence="3 6" id="KW-0812">Transmembrane</keyword>
<dbReference type="GO" id="GO:0055085">
    <property type="term" value="P:transmembrane transport"/>
    <property type="evidence" value="ECO:0007669"/>
    <property type="project" value="TreeGrafter"/>
</dbReference>
<feature type="transmembrane region" description="Helical" evidence="6">
    <location>
        <begin position="136"/>
        <end position="159"/>
    </location>
</feature>
<evidence type="ECO:0000313" key="7">
    <source>
        <dbReference type="EMBL" id="GHA25298.1"/>
    </source>
</evidence>
<feature type="transmembrane region" description="Helical" evidence="6">
    <location>
        <begin position="12"/>
        <end position="29"/>
    </location>
</feature>
<feature type="transmembrane region" description="Helical" evidence="6">
    <location>
        <begin position="199"/>
        <end position="227"/>
    </location>
</feature>
<accession>A0A918S7D0</accession>
<dbReference type="GO" id="GO:0016020">
    <property type="term" value="C:membrane"/>
    <property type="evidence" value="ECO:0007669"/>
    <property type="project" value="UniProtKB-SubCell"/>
</dbReference>
<dbReference type="Proteomes" id="UP000646579">
    <property type="component" value="Unassembled WGS sequence"/>
</dbReference>
<keyword evidence="4 6" id="KW-1133">Transmembrane helix</keyword>
<evidence type="ECO:0000256" key="4">
    <source>
        <dbReference type="ARBA" id="ARBA00022989"/>
    </source>
</evidence>
<evidence type="ECO:0000256" key="6">
    <source>
        <dbReference type="SAM" id="Phobius"/>
    </source>
</evidence>
<feature type="transmembrane region" description="Helical" evidence="6">
    <location>
        <begin position="292"/>
        <end position="322"/>
    </location>
</feature>
<comment type="subcellular location">
    <subcellularLocation>
        <location evidence="1">Membrane</location>
        <topology evidence="1">Multi-pass membrane protein</topology>
    </subcellularLocation>
</comment>
<sequence>MDPNSPVSLSWVARATLVVLALVALFWLLGQTANILLMLFGAVTIAVVLRAAGNLVHKVTHLPSSWSLGLAIALVGLIFGVFVMLMGNQLVTQFSGLNQQLPEAVEGLGDMLGVEDLWQEFEALNEWRWMFGAMGYVPQLLGAVSGLTLIVIGGIFLAVDPDLYIEGTLKLVPPNHRDHAREVLQTTGRALRLWLLGKLLAMAVIGVATTAGLFLLGVPSALALGAIAGLLEYVPFIGPVLSFVPAALVALQQDDGTIWWVLGLYLLIQQTESNLLVPLIQKRTVELPPVLGLFAIVALGLVFGPLGFIFGIPLTIVVMVMVKELYVREALDTEVKVPGADHENP</sequence>
<reference evidence="7" key="1">
    <citation type="journal article" date="2014" name="Int. J. Syst. Evol. Microbiol.">
        <title>Complete genome sequence of Corynebacterium casei LMG S-19264T (=DSM 44701T), isolated from a smear-ripened cheese.</title>
        <authorList>
            <consortium name="US DOE Joint Genome Institute (JGI-PGF)"/>
            <person name="Walter F."/>
            <person name="Albersmeier A."/>
            <person name="Kalinowski J."/>
            <person name="Ruckert C."/>
        </authorList>
    </citation>
    <scope>NUCLEOTIDE SEQUENCE</scope>
    <source>
        <strain evidence="7">KCTC 32437</strain>
    </source>
</reference>
<dbReference type="EMBL" id="BMZE01000002">
    <property type="protein sequence ID" value="GHA25298.1"/>
    <property type="molecule type" value="Genomic_DNA"/>
</dbReference>
<reference evidence="7" key="2">
    <citation type="submission" date="2020-09" db="EMBL/GenBank/DDBJ databases">
        <authorList>
            <person name="Sun Q."/>
            <person name="Kim S."/>
        </authorList>
    </citation>
    <scope>NUCLEOTIDE SEQUENCE</scope>
    <source>
        <strain evidence="7">KCTC 32437</strain>
    </source>
</reference>
<dbReference type="RefSeq" id="WP_189425648.1">
    <property type="nucleotide sequence ID" value="NZ_BMZE01000002.1"/>
</dbReference>
<evidence type="ECO:0000256" key="1">
    <source>
        <dbReference type="ARBA" id="ARBA00004141"/>
    </source>
</evidence>
<feature type="transmembrane region" description="Helical" evidence="6">
    <location>
        <begin position="68"/>
        <end position="87"/>
    </location>
</feature>
<dbReference type="AlphaFoldDB" id="A0A918S7D0"/>
<comment type="similarity">
    <text evidence="2">Belongs to the autoinducer-2 exporter (AI-2E) (TC 2.A.86) family.</text>
</comment>
<organism evidence="7 8">
    <name type="scientific">Devosia pacifica</name>
    <dbReference type="NCBI Taxonomy" id="1335967"/>
    <lineage>
        <taxon>Bacteria</taxon>
        <taxon>Pseudomonadati</taxon>
        <taxon>Pseudomonadota</taxon>
        <taxon>Alphaproteobacteria</taxon>
        <taxon>Hyphomicrobiales</taxon>
        <taxon>Devosiaceae</taxon>
        <taxon>Devosia</taxon>
    </lineage>
</organism>
<keyword evidence="5 6" id="KW-0472">Membrane</keyword>
<evidence type="ECO:0000256" key="5">
    <source>
        <dbReference type="ARBA" id="ARBA00023136"/>
    </source>
</evidence>
<feature type="transmembrane region" description="Helical" evidence="6">
    <location>
        <begin position="233"/>
        <end position="251"/>
    </location>
</feature>
<feature type="transmembrane region" description="Helical" evidence="6">
    <location>
        <begin position="35"/>
        <end position="56"/>
    </location>
</feature>
<protein>
    <submittedName>
        <fullName evidence="7">AI-2E family transporter</fullName>
    </submittedName>
</protein>
<keyword evidence="8" id="KW-1185">Reference proteome</keyword>
<gene>
    <name evidence="7" type="ORF">GCM10007989_21210</name>
</gene>
<dbReference type="PANTHER" id="PTHR21716">
    <property type="entry name" value="TRANSMEMBRANE PROTEIN"/>
    <property type="match status" value="1"/>
</dbReference>